<dbReference type="InterPro" id="IPR009252">
    <property type="entry name" value="Cell_div_ZapB"/>
</dbReference>
<feature type="coiled-coil region" evidence="3">
    <location>
        <begin position="12"/>
        <end position="81"/>
    </location>
</feature>
<dbReference type="Proteomes" id="UP000194977">
    <property type="component" value="Unassembled WGS sequence"/>
</dbReference>
<evidence type="ECO:0000256" key="3">
    <source>
        <dbReference type="SAM" id="Coils"/>
    </source>
</evidence>
<dbReference type="GO" id="GO:0000917">
    <property type="term" value="P:division septum assembly"/>
    <property type="evidence" value="ECO:0007669"/>
    <property type="project" value="UniProtKB-KW"/>
</dbReference>
<accession>A0A242NIX8</accession>
<keyword evidence="6" id="KW-1185">Reference proteome</keyword>
<protein>
    <recommendedName>
        <fullName evidence="8">Cell division protein ZapB</fullName>
    </recommendedName>
</protein>
<dbReference type="OrthoDB" id="6554593at2"/>
<evidence type="ECO:0008006" key="8">
    <source>
        <dbReference type="Google" id="ProtNLM"/>
    </source>
</evidence>
<dbReference type="Proteomes" id="UP000194800">
    <property type="component" value="Unassembled WGS sequence"/>
</dbReference>
<name>A0A242NIX8_9GAMM</name>
<evidence type="ECO:0000313" key="6">
    <source>
        <dbReference type="Proteomes" id="UP000194800"/>
    </source>
</evidence>
<reference evidence="6 7" key="1">
    <citation type="submission" date="2017-03" db="EMBL/GenBank/DDBJ databases">
        <title>Comparative genomics of honeybee gut symbionts reveal geographically distinct and subgroup specific antibiotic resistance.</title>
        <authorList>
            <person name="Ludvigsen J."/>
            <person name="Porcellato D."/>
            <person name="Labee-Lund T.M."/>
            <person name="Amdam G.V."/>
            <person name="Rudi K."/>
        </authorList>
    </citation>
    <scope>NUCLEOTIDE SEQUENCE [LARGE SCALE GENOMIC DNA]</scope>
    <source>
        <strain evidence="4 7">A-7-12</strain>
        <strain evidence="5 6">A-9-12</strain>
    </source>
</reference>
<dbReference type="AlphaFoldDB" id="A0A242NIX8"/>
<dbReference type="Gene3D" id="1.20.5.340">
    <property type="match status" value="1"/>
</dbReference>
<evidence type="ECO:0000313" key="7">
    <source>
        <dbReference type="Proteomes" id="UP000194977"/>
    </source>
</evidence>
<evidence type="ECO:0000256" key="2">
    <source>
        <dbReference type="ARBA" id="ARBA00023210"/>
    </source>
</evidence>
<gene>
    <name evidence="5" type="ORF">B6C91_05915</name>
    <name evidence="4" type="ORF">B6D08_05325</name>
</gene>
<dbReference type="GO" id="GO:0005737">
    <property type="term" value="C:cytoplasm"/>
    <property type="evidence" value="ECO:0007669"/>
    <property type="project" value="InterPro"/>
</dbReference>
<evidence type="ECO:0000313" key="4">
    <source>
        <dbReference type="EMBL" id="OTQ00110.1"/>
    </source>
</evidence>
<dbReference type="GO" id="GO:0043093">
    <property type="term" value="P:FtsZ-dependent cytokinesis"/>
    <property type="evidence" value="ECO:0007669"/>
    <property type="project" value="InterPro"/>
</dbReference>
<keyword evidence="2" id="KW-0132">Cell division</keyword>
<keyword evidence="1 3" id="KW-0175">Coiled coil</keyword>
<keyword evidence="2" id="KW-0717">Septation</keyword>
<dbReference type="Pfam" id="PF06005">
    <property type="entry name" value="ZapB"/>
    <property type="match status" value="1"/>
</dbReference>
<evidence type="ECO:0000313" key="5">
    <source>
        <dbReference type="EMBL" id="OTQ10380.1"/>
    </source>
</evidence>
<proteinExistence type="predicted"/>
<dbReference type="EMBL" id="NART01000019">
    <property type="protein sequence ID" value="OTQ10380.1"/>
    <property type="molecule type" value="Genomic_DNA"/>
</dbReference>
<evidence type="ECO:0000256" key="1">
    <source>
        <dbReference type="ARBA" id="ARBA00023054"/>
    </source>
</evidence>
<keyword evidence="2" id="KW-0131">Cell cycle</keyword>
<sequence length="87" mass="10214">MSLRKNMTLEILNQLENKIQHTVNTITTLQNEIATLKHGNQELEQLINDSSDEMKALREENEKLKQDQQVWQQRIQTLLTKIGEITQ</sequence>
<dbReference type="EMBL" id="NARP01000011">
    <property type="protein sequence ID" value="OTQ00110.1"/>
    <property type="molecule type" value="Genomic_DNA"/>
</dbReference>
<organism evidence="4 7">
    <name type="scientific">Gilliamella apicola</name>
    <dbReference type="NCBI Taxonomy" id="1196095"/>
    <lineage>
        <taxon>Bacteria</taxon>
        <taxon>Pseudomonadati</taxon>
        <taxon>Pseudomonadota</taxon>
        <taxon>Gammaproteobacteria</taxon>
        <taxon>Orbales</taxon>
        <taxon>Orbaceae</taxon>
        <taxon>Gilliamella</taxon>
    </lineage>
</organism>
<comment type="caution">
    <text evidence="4">The sequence shown here is derived from an EMBL/GenBank/DDBJ whole genome shotgun (WGS) entry which is preliminary data.</text>
</comment>